<dbReference type="InParanoid" id="A0A6P6XLU1"/>
<evidence type="ECO:0000313" key="2">
    <source>
        <dbReference type="Proteomes" id="UP000515146"/>
    </source>
</evidence>
<feature type="transmembrane region" description="Helical" evidence="1">
    <location>
        <begin position="93"/>
        <end position="117"/>
    </location>
</feature>
<keyword evidence="1" id="KW-0472">Membrane</keyword>
<gene>
    <name evidence="3" type="primary">LOC113788667</name>
</gene>
<evidence type="ECO:0000256" key="1">
    <source>
        <dbReference type="SAM" id="Phobius"/>
    </source>
</evidence>
<dbReference type="Proteomes" id="UP000515146">
    <property type="component" value="Unplaced"/>
</dbReference>
<name>A0A6P6XLU1_DERPT</name>
<reference evidence="3" key="1">
    <citation type="submission" date="2025-08" db="UniProtKB">
        <authorList>
            <consortium name="RefSeq"/>
        </authorList>
    </citation>
    <scope>IDENTIFICATION</scope>
    <source>
        <strain evidence="3">Airmid</strain>
    </source>
</reference>
<sequence>MFALDFRHHLNTGFLHLIVTIAIFDKNVDAFILANNTVNNPHNHNVNDNINNTIIKQNDNQSELYVTCDYETPSFKSMETDINDLFTSTALHFWFNIFPIILATIGMILAFAMLAYFMRNNLPTEYQENLKKLHSKITTTTTTITNNDQTSSSLGSNQPSSSIKIHLSSVTIPSTPSSLED</sequence>
<organism evidence="2 3">
    <name type="scientific">Dermatophagoides pteronyssinus</name>
    <name type="common">European house dust mite</name>
    <dbReference type="NCBI Taxonomy" id="6956"/>
    <lineage>
        <taxon>Eukaryota</taxon>
        <taxon>Metazoa</taxon>
        <taxon>Ecdysozoa</taxon>
        <taxon>Arthropoda</taxon>
        <taxon>Chelicerata</taxon>
        <taxon>Arachnida</taxon>
        <taxon>Acari</taxon>
        <taxon>Acariformes</taxon>
        <taxon>Sarcoptiformes</taxon>
        <taxon>Astigmata</taxon>
        <taxon>Psoroptidia</taxon>
        <taxon>Analgoidea</taxon>
        <taxon>Pyroglyphidae</taxon>
        <taxon>Dermatophagoidinae</taxon>
        <taxon>Dermatophagoides</taxon>
    </lineage>
</organism>
<accession>A0A6P6XLU1</accession>
<dbReference type="RefSeq" id="XP_027193936.1">
    <property type="nucleotide sequence ID" value="XM_027338135.1"/>
</dbReference>
<protein>
    <submittedName>
        <fullName evidence="3">Uncharacterized protein LOC113788667</fullName>
    </submittedName>
</protein>
<keyword evidence="2" id="KW-1185">Reference proteome</keyword>
<proteinExistence type="predicted"/>
<dbReference type="KEGG" id="dpte:113788667"/>
<keyword evidence="1" id="KW-1133">Transmembrane helix</keyword>
<keyword evidence="1" id="KW-0812">Transmembrane</keyword>
<evidence type="ECO:0000313" key="3">
    <source>
        <dbReference type="RefSeq" id="XP_027193936.1"/>
    </source>
</evidence>
<dbReference type="AlphaFoldDB" id="A0A6P6XLU1"/>